<evidence type="ECO:0000313" key="2">
    <source>
        <dbReference type="EMBL" id="KGF29451.1"/>
    </source>
</evidence>
<proteinExistence type="predicted"/>
<dbReference type="RefSeq" id="WP_025790848.1">
    <property type="nucleotide sequence ID" value="NZ_JRNJ01000030.1"/>
</dbReference>
<name>A0AAW3FH43_9BACT</name>
<evidence type="ECO:0000256" key="1">
    <source>
        <dbReference type="SAM" id="SignalP"/>
    </source>
</evidence>
<dbReference type="AlphaFoldDB" id="A0AAW3FH43"/>
<comment type="caution">
    <text evidence="2">The sequence shown here is derived from an EMBL/GenBank/DDBJ whole genome shotgun (WGS) entry which is preliminary data.</text>
</comment>
<feature type="signal peptide" evidence="1">
    <location>
        <begin position="1"/>
        <end position="25"/>
    </location>
</feature>
<organism evidence="2 3">
    <name type="scientific">Prevotella histicola JCM 15637 = DNF00424</name>
    <dbReference type="NCBI Taxonomy" id="1236504"/>
    <lineage>
        <taxon>Bacteria</taxon>
        <taxon>Pseudomonadati</taxon>
        <taxon>Bacteroidota</taxon>
        <taxon>Bacteroidia</taxon>
        <taxon>Bacteroidales</taxon>
        <taxon>Prevotellaceae</taxon>
        <taxon>Prevotella</taxon>
    </lineage>
</organism>
<feature type="chain" id="PRO_5043531408" evidence="1">
    <location>
        <begin position="26"/>
        <end position="103"/>
    </location>
</feature>
<protein>
    <submittedName>
        <fullName evidence="2">Secretion protein</fullName>
    </submittedName>
</protein>
<dbReference type="EMBL" id="JRNJ01000030">
    <property type="protein sequence ID" value="KGF29451.1"/>
    <property type="molecule type" value="Genomic_DNA"/>
</dbReference>
<dbReference type="GeneID" id="66732065"/>
<reference evidence="2 3" key="1">
    <citation type="submission" date="2014-07" db="EMBL/GenBank/DDBJ databases">
        <authorList>
            <person name="McCorrison J."/>
            <person name="Sanka R."/>
            <person name="Torralba M."/>
            <person name="Gillis M."/>
            <person name="Haft D.H."/>
            <person name="Methe B."/>
            <person name="Sutton G."/>
            <person name="Nelson K.E."/>
        </authorList>
    </citation>
    <scope>NUCLEOTIDE SEQUENCE [LARGE SCALE GENOMIC DNA]</scope>
    <source>
        <strain evidence="2 3">DNF00424</strain>
    </source>
</reference>
<accession>A0AAW3FH43</accession>
<dbReference type="Proteomes" id="UP000029533">
    <property type="component" value="Unassembled WGS sequence"/>
</dbReference>
<keyword evidence="1" id="KW-0732">Signal</keyword>
<gene>
    <name evidence="2" type="ORF">HMPREF2132_02240</name>
</gene>
<sequence>MMKKILTHIIFTLILLLGSATTIQASTSVDLIDQDFQSINISVTGNVLHVTGAENEMLFVYNVTGVRVLAVKVDGSDKRYTLSMPRGCYIIKVGKLVRKISIC</sequence>
<evidence type="ECO:0000313" key="3">
    <source>
        <dbReference type="Proteomes" id="UP000029533"/>
    </source>
</evidence>